<keyword evidence="3 6" id="KW-0812">Transmembrane</keyword>
<dbReference type="InterPro" id="IPR036259">
    <property type="entry name" value="MFS_trans_sf"/>
</dbReference>
<dbReference type="GO" id="GO:0005886">
    <property type="term" value="C:plasma membrane"/>
    <property type="evidence" value="ECO:0007669"/>
    <property type="project" value="TreeGrafter"/>
</dbReference>
<dbReference type="Gene3D" id="1.20.1720.10">
    <property type="entry name" value="Multidrug resistance protein D"/>
    <property type="match status" value="1"/>
</dbReference>
<comment type="subcellular location">
    <subcellularLocation>
        <location evidence="1">Membrane</location>
        <topology evidence="1">Multi-pass membrane protein</topology>
    </subcellularLocation>
</comment>
<dbReference type="PANTHER" id="PTHR23501:SF198">
    <property type="entry name" value="AZOLE RESISTANCE PROTEIN 1-RELATED"/>
    <property type="match status" value="1"/>
</dbReference>
<evidence type="ECO:0000313" key="8">
    <source>
        <dbReference type="EMBL" id="KAK2031215.1"/>
    </source>
</evidence>
<proteinExistence type="predicted"/>
<dbReference type="Pfam" id="PF07690">
    <property type="entry name" value="MFS_1"/>
    <property type="match status" value="1"/>
</dbReference>
<accession>A0AAD9M6Y8</accession>
<feature type="transmembrane region" description="Helical" evidence="6">
    <location>
        <begin position="52"/>
        <end position="78"/>
    </location>
</feature>
<protein>
    <submittedName>
        <fullName evidence="8">Major facilitator superfamily transporter</fullName>
    </submittedName>
</protein>
<comment type="caution">
    <text evidence="8">The sequence shown here is derived from an EMBL/GenBank/DDBJ whole genome shotgun (WGS) entry which is preliminary data.</text>
</comment>
<feature type="transmembrane region" description="Helical" evidence="6">
    <location>
        <begin position="443"/>
        <end position="469"/>
    </location>
</feature>
<feature type="transmembrane region" description="Helical" evidence="6">
    <location>
        <begin position="318"/>
        <end position="339"/>
    </location>
</feature>
<name>A0AAD9M6Y8_9PEZI</name>
<feature type="transmembrane region" description="Helical" evidence="6">
    <location>
        <begin position="177"/>
        <end position="198"/>
    </location>
</feature>
<feature type="transmembrane region" description="Helical" evidence="6">
    <location>
        <begin position="379"/>
        <end position="400"/>
    </location>
</feature>
<evidence type="ECO:0000256" key="1">
    <source>
        <dbReference type="ARBA" id="ARBA00004141"/>
    </source>
</evidence>
<feature type="transmembrane region" description="Helical" evidence="6">
    <location>
        <begin position="345"/>
        <end position="367"/>
    </location>
</feature>
<feature type="transmembrane region" description="Helical" evidence="6">
    <location>
        <begin position="210"/>
        <end position="230"/>
    </location>
</feature>
<feature type="transmembrane region" description="Helical" evidence="6">
    <location>
        <begin position="275"/>
        <end position="298"/>
    </location>
</feature>
<dbReference type="Gene3D" id="1.20.1250.20">
    <property type="entry name" value="MFS general substrate transporter like domains"/>
    <property type="match status" value="1"/>
</dbReference>
<dbReference type="EMBL" id="MU842843">
    <property type="protein sequence ID" value="KAK2031215.1"/>
    <property type="molecule type" value="Genomic_DNA"/>
</dbReference>
<sequence>MDDSKYPQEKRLGDSFELHTRYDTTNTVADSPGKHDHGSEDDKVAYPSGLKLSLIIVSLCLAVFLVALDQTIIAPALGAITAEYRTVKDIGWYGAAYLLTTTALQPMYGTVYKLFSVKWCYLGAIAVFEVGSLVCALAPTSTAFIVGRAVAGIGTAGLVSGSTIILTYTLPLRKRPVALGALGGMWGFASVAGPLLGGVFTDKATWRWCFYVNLPIGGLAMLCIFLLLTVNQEHNVLGESVFRRILQLDLVGTAVFIPAIICLILALQWGGSTYAWSSATVVGLFIGFACMAAVFVAIQYRQGDRGTLPPKLFKDRNVLCALLFGAFFGAAFFPLIYYLSIYFQAIQGATAVQAGIKILPFLLASVISSIASGALISVVGYYTAVALPSAGLFAVGAGLITMYDVDTPMRAWFGYQVVAGLGTGASFQLGLVVVQTVLPQEDIAVASACAQFFQALGGAVMIAVCQTLFQTGLVDGVARNAPGVDPAVFVNSGADQVRGILTRMGRADLIPAVLEAYMVGVRNTFYVTVAGACAAFLVCLGLEWRSVKQKGNGGAAAVVV</sequence>
<feature type="transmembrane region" description="Helical" evidence="6">
    <location>
        <begin position="412"/>
        <end position="434"/>
    </location>
</feature>
<feature type="transmembrane region" description="Helical" evidence="6">
    <location>
        <begin position="524"/>
        <end position="542"/>
    </location>
</feature>
<dbReference type="FunFam" id="1.20.1250.20:FF:000196">
    <property type="entry name" value="MFS toxin efflux pump (AflT)"/>
    <property type="match status" value="1"/>
</dbReference>
<evidence type="ECO:0000256" key="6">
    <source>
        <dbReference type="SAM" id="Phobius"/>
    </source>
</evidence>
<evidence type="ECO:0000256" key="4">
    <source>
        <dbReference type="ARBA" id="ARBA00022989"/>
    </source>
</evidence>
<dbReference type="CDD" id="cd17502">
    <property type="entry name" value="MFS_Azr1_MDR_like"/>
    <property type="match status" value="1"/>
</dbReference>
<dbReference type="SUPFAM" id="SSF103473">
    <property type="entry name" value="MFS general substrate transporter"/>
    <property type="match status" value="1"/>
</dbReference>
<dbReference type="InterPro" id="IPR020846">
    <property type="entry name" value="MFS_dom"/>
</dbReference>
<gene>
    <name evidence="8" type="ORF">LX32DRAFT_289371</name>
</gene>
<dbReference type="PROSITE" id="PS50850">
    <property type="entry name" value="MFS"/>
    <property type="match status" value="1"/>
</dbReference>
<evidence type="ECO:0000256" key="5">
    <source>
        <dbReference type="ARBA" id="ARBA00023136"/>
    </source>
</evidence>
<dbReference type="AlphaFoldDB" id="A0AAD9M6Y8"/>
<organism evidence="8 9">
    <name type="scientific">Colletotrichum zoysiae</name>
    <dbReference type="NCBI Taxonomy" id="1216348"/>
    <lineage>
        <taxon>Eukaryota</taxon>
        <taxon>Fungi</taxon>
        <taxon>Dikarya</taxon>
        <taxon>Ascomycota</taxon>
        <taxon>Pezizomycotina</taxon>
        <taxon>Sordariomycetes</taxon>
        <taxon>Hypocreomycetidae</taxon>
        <taxon>Glomerellales</taxon>
        <taxon>Glomerellaceae</taxon>
        <taxon>Colletotrichum</taxon>
        <taxon>Colletotrichum graminicola species complex</taxon>
    </lineage>
</organism>
<keyword evidence="2" id="KW-0813">Transport</keyword>
<keyword evidence="9" id="KW-1185">Reference proteome</keyword>
<dbReference type="PANTHER" id="PTHR23501">
    <property type="entry name" value="MAJOR FACILITATOR SUPERFAMILY"/>
    <property type="match status" value="1"/>
</dbReference>
<evidence type="ECO:0000259" key="7">
    <source>
        <dbReference type="PROSITE" id="PS50850"/>
    </source>
</evidence>
<feature type="transmembrane region" description="Helical" evidence="6">
    <location>
        <begin position="120"/>
        <end position="139"/>
    </location>
</feature>
<evidence type="ECO:0000256" key="2">
    <source>
        <dbReference type="ARBA" id="ARBA00022448"/>
    </source>
</evidence>
<dbReference type="FunFam" id="1.20.1720.10:FF:000012">
    <property type="entry name" value="MFS toxin efflux pump (AflT)"/>
    <property type="match status" value="1"/>
</dbReference>
<feature type="transmembrane region" description="Helical" evidence="6">
    <location>
        <begin position="145"/>
        <end position="170"/>
    </location>
</feature>
<evidence type="ECO:0000313" key="9">
    <source>
        <dbReference type="Proteomes" id="UP001232148"/>
    </source>
</evidence>
<feature type="domain" description="Major facilitator superfamily (MFS) profile" evidence="7">
    <location>
        <begin position="55"/>
        <end position="547"/>
    </location>
</feature>
<feature type="transmembrane region" description="Helical" evidence="6">
    <location>
        <begin position="250"/>
        <end position="269"/>
    </location>
</feature>
<dbReference type="Proteomes" id="UP001232148">
    <property type="component" value="Unassembled WGS sequence"/>
</dbReference>
<evidence type="ECO:0000256" key="3">
    <source>
        <dbReference type="ARBA" id="ARBA00022692"/>
    </source>
</evidence>
<keyword evidence="5 6" id="KW-0472">Membrane</keyword>
<feature type="transmembrane region" description="Helical" evidence="6">
    <location>
        <begin position="90"/>
        <end position="108"/>
    </location>
</feature>
<keyword evidence="4 6" id="KW-1133">Transmembrane helix</keyword>
<reference evidence="8" key="1">
    <citation type="submission" date="2021-06" db="EMBL/GenBank/DDBJ databases">
        <title>Comparative genomics, transcriptomics and evolutionary studies reveal genomic signatures of adaptation to plant cell wall in hemibiotrophic fungi.</title>
        <authorList>
            <consortium name="DOE Joint Genome Institute"/>
            <person name="Baroncelli R."/>
            <person name="Diaz J.F."/>
            <person name="Benocci T."/>
            <person name="Peng M."/>
            <person name="Battaglia E."/>
            <person name="Haridas S."/>
            <person name="Andreopoulos W."/>
            <person name="Labutti K."/>
            <person name="Pangilinan J."/>
            <person name="Floch G.L."/>
            <person name="Makela M.R."/>
            <person name="Henrissat B."/>
            <person name="Grigoriev I.V."/>
            <person name="Crouch J.A."/>
            <person name="De Vries R.P."/>
            <person name="Sukno S.A."/>
            <person name="Thon M.R."/>
        </authorList>
    </citation>
    <scope>NUCLEOTIDE SEQUENCE</scope>
    <source>
        <strain evidence="8">MAFF235873</strain>
    </source>
</reference>
<dbReference type="GO" id="GO:0022857">
    <property type="term" value="F:transmembrane transporter activity"/>
    <property type="evidence" value="ECO:0007669"/>
    <property type="project" value="InterPro"/>
</dbReference>
<dbReference type="InterPro" id="IPR011701">
    <property type="entry name" value="MFS"/>
</dbReference>